<dbReference type="AlphaFoldDB" id="A0A1H9VVI2"/>
<reference evidence="2 3" key="1">
    <citation type="submission" date="2016-10" db="EMBL/GenBank/DDBJ databases">
        <authorList>
            <person name="de Groot N.N."/>
        </authorList>
    </citation>
    <scope>NUCLEOTIDE SEQUENCE [LARGE SCALE GENOMIC DNA]</scope>
    <source>
        <strain evidence="2 3">DSM 23042</strain>
    </source>
</reference>
<evidence type="ECO:0000313" key="2">
    <source>
        <dbReference type="EMBL" id="SES25531.1"/>
    </source>
</evidence>
<organism evidence="2 3">
    <name type="scientific">Tranquillimonas rosea</name>
    <dbReference type="NCBI Taxonomy" id="641238"/>
    <lineage>
        <taxon>Bacteria</taxon>
        <taxon>Pseudomonadati</taxon>
        <taxon>Pseudomonadota</taxon>
        <taxon>Alphaproteobacteria</taxon>
        <taxon>Rhodobacterales</taxon>
        <taxon>Roseobacteraceae</taxon>
        <taxon>Tranquillimonas</taxon>
    </lineage>
</organism>
<accession>A0A1H9VVI2</accession>
<evidence type="ECO:0000256" key="1">
    <source>
        <dbReference type="SAM" id="MobiDB-lite"/>
    </source>
</evidence>
<dbReference type="STRING" id="641238.SAMN04490244_108126"/>
<proteinExistence type="predicted"/>
<protein>
    <submittedName>
        <fullName evidence="2">Uncharacterized protein</fullName>
    </submittedName>
</protein>
<dbReference type="RefSeq" id="WP_092694764.1">
    <property type="nucleotide sequence ID" value="NZ_FOGU01000008.1"/>
</dbReference>
<feature type="region of interest" description="Disordered" evidence="1">
    <location>
        <begin position="80"/>
        <end position="110"/>
    </location>
</feature>
<name>A0A1H9VVI2_9RHOB</name>
<dbReference type="Proteomes" id="UP000198885">
    <property type="component" value="Unassembled WGS sequence"/>
</dbReference>
<keyword evidence="3" id="KW-1185">Reference proteome</keyword>
<gene>
    <name evidence="2" type="ORF">SAMN04490244_108126</name>
</gene>
<dbReference type="OrthoDB" id="7868868at2"/>
<dbReference type="EMBL" id="FOGU01000008">
    <property type="protein sequence ID" value="SES25531.1"/>
    <property type="molecule type" value="Genomic_DNA"/>
</dbReference>
<sequence length="110" mass="11578">MRRGLLFLLLAGCAAAPRGDAPRPGAQPEQVVLYRDTVTVRFDDGQLCAVPREARSGGWSGRTVGCAHAWTARIAVPSERPRQSLARGGERVRLTGPDGTAIGYGPAPGV</sequence>
<evidence type="ECO:0000313" key="3">
    <source>
        <dbReference type="Proteomes" id="UP000198885"/>
    </source>
</evidence>